<comment type="caution">
    <text evidence="2">The sequence shown here is derived from an EMBL/GenBank/DDBJ whole genome shotgun (WGS) entry which is preliminary data.</text>
</comment>
<dbReference type="AlphaFoldDB" id="A0A5N1J472"/>
<reference evidence="2 3" key="1">
    <citation type="submission" date="2019-09" db="EMBL/GenBank/DDBJ databases">
        <title>Genome Sequence of Larkinella sp MA1.</title>
        <authorList>
            <person name="Srinivasan S."/>
        </authorList>
    </citation>
    <scope>NUCLEOTIDE SEQUENCE [LARGE SCALE GENOMIC DNA]</scope>
    <source>
        <strain evidence="2 3">MA1</strain>
    </source>
</reference>
<evidence type="ECO:0000313" key="3">
    <source>
        <dbReference type="Proteomes" id="UP000326344"/>
    </source>
</evidence>
<gene>
    <name evidence="2" type="ORF">F0P93_29995</name>
</gene>
<dbReference type="RefSeq" id="WP_150881480.1">
    <property type="nucleotide sequence ID" value="NZ_VTWS01000012.1"/>
</dbReference>
<protein>
    <submittedName>
        <fullName evidence="2">Uncharacterized protein</fullName>
    </submittedName>
</protein>
<sequence length="167" mass="19131">MARRYRFIFLFFLLSSPVFAQQITMRELIDLTCLKTAQFDSCLFRKGFLFKNRTESVANPACIYEFQAFPYVSSLTQTSALIQYICNGRLGLLNFQQPSKTVQAVLRRELIEMGFLPAETVAGAEWTERQIFYKDKIVVSFKPADSGNGIAGNYSGYSISIHHERRL</sequence>
<feature type="chain" id="PRO_5025016079" evidence="1">
    <location>
        <begin position="21"/>
        <end position="167"/>
    </location>
</feature>
<keyword evidence="3" id="KW-1185">Reference proteome</keyword>
<evidence type="ECO:0000256" key="1">
    <source>
        <dbReference type="SAM" id="SignalP"/>
    </source>
</evidence>
<dbReference type="EMBL" id="VTWS01000012">
    <property type="protein sequence ID" value="KAA9345484.1"/>
    <property type="molecule type" value="Genomic_DNA"/>
</dbReference>
<proteinExistence type="predicted"/>
<feature type="signal peptide" evidence="1">
    <location>
        <begin position="1"/>
        <end position="20"/>
    </location>
</feature>
<dbReference type="Proteomes" id="UP000326344">
    <property type="component" value="Unassembled WGS sequence"/>
</dbReference>
<accession>A0A5N1J472</accession>
<keyword evidence="1" id="KW-0732">Signal</keyword>
<organism evidence="2 3">
    <name type="scientific">Larkinella humicola</name>
    <dbReference type="NCBI Taxonomy" id="2607654"/>
    <lineage>
        <taxon>Bacteria</taxon>
        <taxon>Pseudomonadati</taxon>
        <taxon>Bacteroidota</taxon>
        <taxon>Cytophagia</taxon>
        <taxon>Cytophagales</taxon>
        <taxon>Spirosomataceae</taxon>
        <taxon>Larkinella</taxon>
    </lineage>
</organism>
<name>A0A5N1J472_9BACT</name>
<evidence type="ECO:0000313" key="2">
    <source>
        <dbReference type="EMBL" id="KAA9345484.1"/>
    </source>
</evidence>